<name>A0A2G9QIA2_AQUCT</name>
<dbReference type="GO" id="GO:0009897">
    <property type="term" value="C:external side of plasma membrane"/>
    <property type="evidence" value="ECO:0007669"/>
    <property type="project" value="TreeGrafter"/>
</dbReference>
<dbReference type="GO" id="GO:0008305">
    <property type="term" value="C:integrin complex"/>
    <property type="evidence" value="ECO:0007669"/>
    <property type="project" value="TreeGrafter"/>
</dbReference>
<dbReference type="AlphaFoldDB" id="A0A2G9QIA2"/>
<evidence type="ECO:0000259" key="5">
    <source>
        <dbReference type="Pfam" id="PF20805"/>
    </source>
</evidence>
<evidence type="ECO:0000313" key="6">
    <source>
        <dbReference type="EMBL" id="PIO15245.1"/>
    </source>
</evidence>
<dbReference type="GO" id="GO:0098609">
    <property type="term" value="P:cell-cell adhesion"/>
    <property type="evidence" value="ECO:0007669"/>
    <property type="project" value="TreeGrafter"/>
</dbReference>
<feature type="non-terminal residue" evidence="6">
    <location>
        <position position="1"/>
    </location>
</feature>
<dbReference type="Pfam" id="PF20805">
    <property type="entry name" value="Integrin_A_Ig_2"/>
    <property type="match status" value="1"/>
</dbReference>
<proteinExistence type="predicted"/>
<gene>
    <name evidence="6" type="ORF">AB205_0127770</name>
</gene>
<dbReference type="InterPro" id="IPR048285">
    <property type="entry name" value="Integrin_alpha_Ig-like_2"/>
</dbReference>
<dbReference type="GO" id="GO:0007229">
    <property type="term" value="P:integrin-mediated signaling pathway"/>
    <property type="evidence" value="ECO:0007669"/>
    <property type="project" value="UniProtKB-KW"/>
</dbReference>
<dbReference type="EMBL" id="KV981070">
    <property type="protein sequence ID" value="PIO15245.1"/>
    <property type="molecule type" value="Genomic_DNA"/>
</dbReference>
<feature type="domain" description="Integrin alpha second immunoglobulin-like" evidence="5">
    <location>
        <begin position="44"/>
        <end position="189"/>
    </location>
</feature>
<protein>
    <recommendedName>
        <fullName evidence="5">Integrin alpha second immunoglobulin-like domain-containing protein</fullName>
    </recommendedName>
</protein>
<dbReference type="GO" id="GO:0007160">
    <property type="term" value="P:cell-matrix adhesion"/>
    <property type="evidence" value="ECO:0007669"/>
    <property type="project" value="TreeGrafter"/>
</dbReference>
<evidence type="ECO:0000256" key="4">
    <source>
        <dbReference type="ARBA" id="ARBA00023180"/>
    </source>
</evidence>
<keyword evidence="2" id="KW-0401">Integrin</keyword>
<sequence>ETSDSENALAVRINIAAQKPNTSPVLNPYSSGSSEWFIPFLKDCGDDDICTSDLLLQVEQKPKDVKLPYVVSDKNRRLLFQVTLTNKINQENAYNTKLKALFSENLFFASSTTPSDGTEVLCQVGNTQGSVTCLVDFPLLKAGQMVTFDIGFDFNLKHLQDKAYIFFQATSESKEVYEGDNSVNRTIPVQYDAGIHLTR</sequence>
<keyword evidence="7" id="KW-1185">Reference proteome</keyword>
<evidence type="ECO:0000256" key="3">
    <source>
        <dbReference type="ARBA" id="ARBA00023136"/>
    </source>
</evidence>
<organism evidence="6 7">
    <name type="scientific">Aquarana catesbeiana</name>
    <name type="common">American bullfrog</name>
    <name type="synonym">Rana catesbeiana</name>
    <dbReference type="NCBI Taxonomy" id="8400"/>
    <lineage>
        <taxon>Eukaryota</taxon>
        <taxon>Metazoa</taxon>
        <taxon>Chordata</taxon>
        <taxon>Craniata</taxon>
        <taxon>Vertebrata</taxon>
        <taxon>Euteleostomi</taxon>
        <taxon>Amphibia</taxon>
        <taxon>Batrachia</taxon>
        <taxon>Anura</taxon>
        <taxon>Neobatrachia</taxon>
        <taxon>Ranoidea</taxon>
        <taxon>Ranidae</taxon>
        <taxon>Aquarana</taxon>
    </lineage>
</organism>
<reference evidence="7" key="1">
    <citation type="journal article" date="2017" name="Nat. Commun.">
        <title>The North American bullfrog draft genome provides insight into hormonal regulation of long noncoding RNA.</title>
        <authorList>
            <person name="Hammond S.A."/>
            <person name="Warren R.L."/>
            <person name="Vandervalk B.P."/>
            <person name="Kucuk E."/>
            <person name="Khan H."/>
            <person name="Gibb E.A."/>
            <person name="Pandoh P."/>
            <person name="Kirk H."/>
            <person name="Zhao Y."/>
            <person name="Jones M."/>
            <person name="Mungall A.J."/>
            <person name="Coope R."/>
            <person name="Pleasance S."/>
            <person name="Moore R.A."/>
            <person name="Holt R.A."/>
            <person name="Round J.M."/>
            <person name="Ohora S."/>
            <person name="Walle B.V."/>
            <person name="Veldhoen N."/>
            <person name="Helbing C.C."/>
            <person name="Birol I."/>
        </authorList>
    </citation>
    <scope>NUCLEOTIDE SEQUENCE [LARGE SCALE GENOMIC DNA]</scope>
</reference>
<dbReference type="PANTHER" id="PTHR23220:SF23">
    <property type="entry name" value="INTEGRIN ALPHA-2"/>
    <property type="match status" value="1"/>
</dbReference>
<dbReference type="OrthoDB" id="5317514at2759"/>
<comment type="subcellular location">
    <subcellularLocation>
        <location evidence="1">Membrane</location>
        <topology evidence="1">Single-pass type I membrane protein</topology>
    </subcellularLocation>
</comment>
<dbReference type="GO" id="GO:0005178">
    <property type="term" value="F:integrin binding"/>
    <property type="evidence" value="ECO:0007669"/>
    <property type="project" value="TreeGrafter"/>
</dbReference>
<dbReference type="PANTHER" id="PTHR23220">
    <property type="entry name" value="INTEGRIN ALPHA"/>
    <property type="match status" value="1"/>
</dbReference>
<dbReference type="Proteomes" id="UP000228934">
    <property type="component" value="Unassembled WGS sequence"/>
</dbReference>
<evidence type="ECO:0000313" key="7">
    <source>
        <dbReference type="Proteomes" id="UP000228934"/>
    </source>
</evidence>
<dbReference type="InterPro" id="IPR032695">
    <property type="entry name" value="Integrin_dom_sf"/>
</dbReference>
<dbReference type="SUPFAM" id="SSF69179">
    <property type="entry name" value="Integrin domains"/>
    <property type="match status" value="1"/>
</dbReference>
<accession>A0A2G9QIA2</accession>
<dbReference type="GO" id="GO:0033627">
    <property type="term" value="P:cell adhesion mediated by integrin"/>
    <property type="evidence" value="ECO:0007669"/>
    <property type="project" value="TreeGrafter"/>
</dbReference>
<evidence type="ECO:0000256" key="1">
    <source>
        <dbReference type="ARBA" id="ARBA00004479"/>
    </source>
</evidence>
<keyword evidence="3" id="KW-0472">Membrane</keyword>
<evidence type="ECO:0000256" key="2">
    <source>
        <dbReference type="ARBA" id="ARBA00023037"/>
    </source>
</evidence>
<keyword evidence="4" id="KW-0325">Glycoprotein</keyword>
<dbReference type="Gene3D" id="2.60.40.1510">
    <property type="entry name" value="ntegrin, alpha v. Chain A, domain 3"/>
    <property type="match status" value="1"/>
</dbReference>